<evidence type="ECO:0000256" key="5">
    <source>
        <dbReference type="ARBA" id="ARBA00022989"/>
    </source>
</evidence>
<dbReference type="InterPro" id="IPR003453">
    <property type="entry name" value="ABC_MlaE_roteobac"/>
</dbReference>
<dbReference type="Pfam" id="PF02405">
    <property type="entry name" value="MlaE"/>
    <property type="match status" value="1"/>
</dbReference>
<feature type="transmembrane region" description="Helical" evidence="7">
    <location>
        <begin position="135"/>
        <end position="156"/>
    </location>
</feature>
<evidence type="ECO:0008006" key="9">
    <source>
        <dbReference type="Google" id="ProtNLM"/>
    </source>
</evidence>
<name>A0A1Z1MK54_SPYFI</name>
<keyword evidence="6 7" id="KW-0472">Membrane</keyword>
<protein>
    <recommendedName>
        <fullName evidence="9">ABC transporter permease</fullName>
    </recommendedName>
</protein>
<proteinExistence type="inferred from homology"/>
<keyword evidence="8" id="KW-0934">Plastid</keyword>
<gene>
    <name evidence="8" type="primary">ycf63</name>
</gene>
<geneLocation type="chloroplast" evidence="8"/>
<reference evidence="8" key="1">
    <citation type="journal article" date="2017" name="J. Phycol.">
        <title>Analysis of chloroplast genomes and a supermatrix inform reclassification of the Rhodomelaceae (Rhodophyta).</title>
        <authorList>
            <person name="Diaz-Tapia P."/>
            <person name="Maggs C.A."/>
            <person name="West J.A."/>
            <person name="Verbruggen H."/>
        </authorList>
    </citation>
    <scope>NUCLEOTIDE SEQUENCE</scope>
    <source>
        <strain evidence="8">PD1020</strain>
    </source>
</reference>
<dbReference type="EMBL" id="MF101441">
    <property type="protein sequence ID" value="ARW66134.1"/>
    <property type="molecule type" value="Genomic_DNA"/>
</dbReference>
<organism evidence="8">
    <name type="scientific">Spyridia filamentosa</name>
    <name type="common">Red alga</name>
    <name type="synonym">Fucus filamentosus</name>
    <dbReference type="NCBI Taxonomy" id="196632"/>
    <lineage>
        <taxon>Eukaryota</taxon>
        <taxon>Rhodophyta</taxon>
        <taxon>Florideophyceae</taxon>
        <taxon>Rhodymeniophycidae</taxon>
        <taxon>Ceramiales</taxon>
        <taxon>Spyridiaceae</taxon>
        <taxon>Spyridia</taxon>
    </lineage>
</organism>
<comment type="similarity">
    <text evidence="2 7">Belongs to the MlaE permease family.</text>
</comment>
<feature type="transmembrane region" description="Helical" evidence="7">
    <location>
        <begin position="162"/>
        <end position="185"/>
    </location>
</feature>
<dbReference type="GeneID" id="33359232"/>
<feature type="transmembrane region" description="Helical" evidence="7">
    <location>
        <begin position="228"/>
        <end position="252"/>
    </location>
</feature>
<feature type="transmembrane region" description="Helical" evidence="7">
    <location>
        <begin position="50"/>
        <end position="67"/>
    </location>
</feature>
<keyword evidence="8" id="KW-0150">Chloroplast</keyword>
<evidence type="ECO:0000256" key="3">
    <source>
        <dbReference type="ARBA" id="ARBA00022448"/>
    </source>
</evidence>
<evidence type="ECO:0000313" key="8">
    <source>
        <dbReference type="EMBL" id="ARW66134.1"/>
    </source>
</evidence>
<evidence type="ECO:0000256" key="2">
    <source>
        <dbReference type="ARBA" id="ARBA00007556"/>
    </source>
</evidence>
<feature type="transmembrane region" description="Helical" evidence="7">
    <location>
        <begin position="74"/>
        <end position="91"/>
    </location>
</feature>
<dbReference type="RefSeq" id="YP_009396948.1">
    <property type="nucleotide sequence ID" value="NC_035285.1"/>
</dbReference>
<feature type="transmembrane region" description="Helical" evidence="7">
    <location>
        <begin position="197"/>
        <end position="216"/>
    </location>
</feature>
<dbReference type="AlphaFoldDB" id="A0A1Z1MK54"/>
<keyword evidence="5 7" id="KW-1133">Transmembrane helix</keyword>
<dbReference type="GO" id="GO:0043190">
    <property type="term" value="C:ATP-binding cassette (ABC) transporter complex"/>
    <property type="evidence" value="ECO:0007669"/>
    <property type="project" value="InterPro"/>
</dbReference>
<sequence>MTLKQLCFYKIKKNIILLIQITKNFFLYKNWFYLDPIYLLDQIKIVGPDSIPVVLITAFFVGMVFSLQIIKEFLYLNAVNLVGTILSIAFIRELSPVLTSVIVIGRIASSFAAELGAMKVTEQIDALYLLEANPFTYLVMPRIIACIIILPLLNLLSFSTSLFSSSFICFAIYSVNPVLFFMTALSSLSFADIRNSCLKSIIFAFIISSLSCLYGLSASGGARGVGNAVTSSVVSALLSVFILDFILSYFMFSDVNSVFYSI</sequence>
<accession>A0A1Z1MK54</accession>
<dbReference type="PANTHER" id="PTHR30188">
    <property type="entry name" value="ABC TRANSPORTER PERMEASE PROTEIN-RELATED"/>
    <property type="match status" value="1"/>
</dbReference>
<keyword evidence="4 7" id="KW-0812">Transmembrane</keyword>
<dbReference type="NCBIfam" id="TIGR00056">
    <property type="entry name" value="MlaE family lipid ABC transporter permease subunit"/>
    <property type="match status" value="1"/>
</dbReference>
<dbReference type="InterPro" id="IPR030802">
    <property type="entry name" value="Permease_MalE"/>
</dbReference>
<keyword evidence="3" id="KW-0813">Transport</keyword>
<comment type="subcellular location">
    <subcellularLocation>
        <location evidence="1">Membrane</location>
        <topology evidence="1">Multi-pass membrane protein</topology>
    </subcellularLocation>
</comment>
<dbReference type="GO" id="GO:0005548">
    <property type="term" value="F:phospholipid transporter activity"/>
    <property type="evidence" value="ECO:0007669"/>
    <property type="project" value="TreeGrafter"/>
</dbReference>
<evidence type="ECO:0000256" key="6">
    <source>
        <dbReference type="ARBA" id="ARBA00023136"/>
    </source>
</evidence>
<evidence type="ECO:0000256" key="7">
    <source>
        <dbReference type="RuleBase" id="RU362044"/>
    </source>
</evidence>
<dbReference type="PANTHER" id="PTHR30188:SF4">
    <property type="entry name" value="PROTEIN TRIGALACTOSYLDIACYLGLYCEROL 1, CHLOROPLASTIC"/>
    <property type="match status" value="1"/>
</dbReference>
<evidence type="ECO:0000256" key="1">
    <source>
        <dbReference type="ARBA" id="ARBA00004141"/>
    </source>
</evidence>
<evidence type="ECO:0000256" key="4">
    <source>
        <dbReference type="ARBA" id="ARBA00022692"/>
    </source>
</evidence>